<keyword evidence="1" id="KW-0472">Membrane</keyword>
<evidence type="ECO:0000256" key="1">
    <source>
        <dbReference type="SAM" id="Phobius"/>
    </source>
</evidence>
<dbReference type="AlphaFoldDB" id="A0AAU8CBI4"/>
<sequence>MAEETTVAFVERWQTGAALLLASALAGGVLAAILGNADVPYGAFVGLVGGAVACFLALSYLLYGR</sequence>
<dbReference type="InterPro" id="IPR058457">
    <property type="entry name" value="DUF8144"/>
</dbReference>
<evidence type="ECO:0000313" key="3">
    <source>
        <dbReference type="EMBL" id="XCF16346.1"/>
    </source>
</evidence>
<name>A0AAU8CBI4_9EURY</name>
<gene>
    <name evidence="3" type="ORF">ABSL23_14030</name>
</gene>
<dbReference type="GeneID" id="91110288"/>
<dbReference type="EMBL" id="CP159204">
    <property type="protein sequence ID" value="XCF16346.1"/>
    <property type="molecule type" value="Genomic_DNA"/>
</dbReference>
<dbReference type="Pfam" id="PF26469">
    <property type="entry name" value="DUF8144"/>
    <property type="match status" value="1"/>
</dbReference>
<feature type="domain" description="DUF8144" evidence="2">
    <location>
        <begin position="1"/>
        <end position="65"/>
    </location>
</feature>
<keyword evidence="1" id="KW-1133">Transmembrane helix</keyword>
<evidence type="ECO:0000259" key="2">
    <source>
        <dbReference type="Pfam" id="PF26469"/>
    </source>
</evidence>
<reference evidence="3" key="1">
    <citation type="submission" date="2024-06" db="EMBL/GenBank/DDBJ databases">
        <title>Genome Sequence of an extremely halophilic archaeon isolated from Permian era halite, Salado Formation, Carlsbad, New Mexico: Halobacterium sp. strain NMX12-1.</title>
        <authorList>
            <person name="Sotoa L."/>
            <person name="DasSarma P."/>
            <person name="Anton B.P."/>
            <person name="Vincze T."/>
            <person name="Verma I."/>
            <person name="Eralp B."/>
            <person name="Powers D.W."/>
            <person name="Dozier B.L."/>
            <person name="Roberts R.J."/>
            <person name="DasSarma S."/>
        </authorList>
    </citation>
    <scope>NUCLEOTIDE SEQUENCE</scope>
    <source>
        <strain evidence="3">NMX12-1</strain>
    </source>
</reference>
<organism evidence="3">
    <name type="scientific">Halobacterium sp. NMX12-1</name>
    <dbReference type="NCBI Taxonomy" id="3166650"/>
    <lineage>
        <taxon>Archaea</taxon>
        <taxon>Methanobacteriati</taxon>
        <taxon>Methanobacteriota</taxon>
        <taxon>Stenosarchaea group</taxon>
        <taxon>Halobacteria</taxon>
        <taxon>Halobacteriales</taxon>
        <taxon>Halobacteriaceae</taxon>
        <taxon>Halobacterium</taxon>
    </lineage>
</organism>
<accession>A0AAU8CBI4</accession>
<feature type="transmembrane region" description="Helical" evidence="1">
    <location>
        <begin position="41"/>
        <end position="63"/>
    </location>
</feature>
<protein>
    <recommendedName>
        <fullName evidence="2">DUF8144 domain-containing protein</fullName>
    </recommendedName>
</protein>
<proteinExistence type="predicted"/>
<dbReference type="KEGG" id="hanx:ABSL23_14030"/>
<keyword evidence="1" id="KW-0812">Transmembrane</keyword>
<dbReference type="RefSeq" id="WP_353634184.1">
    <property type="nucleotide sequence ID" value="NZ_CP159204.1"/>
</dbReference>